<keyword evidence="3" id="KW-0378">Hydrolase</keyword>
<dbReference type="CDD" id="cd02513">
    <property type="entry name" value="CMP-NeuAc_Synthase"/>
    <property type="match status" value="1"/>
</dbReference>
<keyword evidence="5" id="KW-0548">Nucleotidyltransferase</keyword>
<dbReference type="GO" id="GO:0016779">
    <property type="term" value="F:nucleotidyltransferase activity"/>
    <property type="evidence" value="ECO:0007669"/>
    <property type="project" value="UniProtKB-KW"/>
</dbReference>
<dbReference type="PANTHER" id="PTHR21485">
    <property type="entry name" value="HAD SUPERFAMILY MEMBERS CMAS AND KDSC"/>
    <property type="match status" value="1"/>
</dbReference>
<proteinExistence type="predicted"/>
<gene>
    <name evidence="5" type="ORF">KZH69_07735</name>
</gene>
<evidence type="ECO:0000256" key="3">
    <source>
        <dbReference type="ARBA" id="ARBA00022801"/>
    </source>
</evidence>
<dbReference type="InterPro" id="IPR010023">
    <property type="entry name" value="KdsC_fam"/>
</dbReference>
<reference evidence="5 6" key="1">
    <citation type="submission" date="2021-07" db="EMBL/GenBank/DDBJ databases">
        <title>Flavobacterium sp. nov. isolated from sediment on the Taihu Lake.</title>
        <authorList>
            <person name="Qu J.-H."/>
        </authorList>
    </citation>
    <scope>NUCLEOTIDE SEQUENCE [LARGE SCALE GENOMIC DNA]</scope>
    <source>
        <strain evidence="5 6">NAS39</strain>
    </source>
</reference>
<dbReference type="SFLD" id="SFLDG01136">
    <property type="entry name" value="C1.6:_Phosphoserine_Phosphatas"/>
    <property type="match status" value="1"/>
</dbReference>
<keyword evidence="5" id="KW-0808">Transferase</keyword>
<evidence type="ECO:0000256" key="1">
    <source>
        <dbReference type="ARBA" id="ARBA00001946"/>
    </source>
</evidence>
<keyword evidence="4" id="KW-0460">Magnesium</keyword>
<dbReference type="NCBIfam" id="TIGR01670">
    <property type="entry name" value="KdsC-phosphatas"/>
    <property type="match status" value="1"/>
</dbReference>
<dbReference type="Pfam" id="PF02348">
    <property type="entry name" value="CTP_transf_3"/>
    <property type="match status" value="1"/>
</dbReference>
<dbReference type="Pfam" id="PF08282">
    <property type="entry name" value="Hydrolase_3"/>
    <property type="match status" value="1"/>
</dbReference>
<evidence type="ECO:0000256" key="4">
    <source>
        <dbReference type="ARBA" id="ARBA00022842"/>
    </source>
</evidence>
<evidence type="ECO:0000313" key="6">
    <source>
        <dbReference type="Proteomes" id="UP000812031"/>
    </source>
</evidence>
<evidence type="ECO:0000313" key="5">
    <source>
        <dbReference type="EMBL" id="MBW4360374.1"/>
    </source>
</evidence>
<sequence length="392" mass="44337">MKKIGLIPLRKNSKGIPGKNKKKMVGRPLFSWVLTEAIFSELDQVYVFTDDLEIIAFIEKEYSWTSKVIPILRNEENASDTASTESAMLEFSEKINHNYSVLCLLQATSPLTLATDINIALEKITKESYDGVVSVVKTHRFIWGKEGEPINYDVFNRPRRQDFEGLLIENGAVYCTTKAAFIDSKNRVSGKIGLVEMAEETLMEIDSLSDWDSIETLLINRQKSKKQNQRIDFLVLDVDGVFTDGCVYYSQDGEMAKKFDMRDGMGLEILRQNNVEVVALTSEDSKLVAQRMKKLQIENTFLGVKDKYSFLKHFIASRNSSFAAVAYVGDDVNDLTNICSVGWSFAPANAVDVVKMNADIVLSHHSGNGAIRETCEMIMKYNKRYEMSRSEK</sequence>
<dbReference type="SFLD" id="SFLDG01138">
    <property type="entry name" value="C1.6.2:_Deoxy-d-mannose-octulo"/>
    <property type="match status" value="1"/>
</dbReference>
<dbReference type="EMBL" id="JAHWYN010000005">
    <property type="protein sequence ID" value="MBW4360374.1"/>
    <property type="molecule type" value="Genomic_DNA"/>
</dbReference>
<dbReference type="Proteomes" id="UP000812031">
    <property type="component" value="Unassembled WGS sequence"/>
</dbReference>
<dbReference type="SFLD" id="SFLDS00003">
    <property type="entry name" value="Haloacid_Dehalogenase"/>
    <property type="match status" value="1"/>
</dbReference>
<evidence type="ECO:0000256" key="2">
    <source>
        <dbReference type="ARBA" id="ARBA00022723"/>
    </source>
</evidence>
<dbReference type="RefSeq" id="WP_219316858.1">
    <property type="nucleotide sequence ID" value="NZ_JAHWYN010000005.1"/>
</dbReference>
<dbReference type="InterPro" id="IPR003329">
    <property type="entry name" value="Cytidylyl_trans"/>
</dbReference>
<accession>A0ABS6XUL7</accession>
<comment type="caution">
    <text evidence="5">The sequence shown here is derived from an EMBL/GenBank/DDBJ whole genome shotgun (WGS) entry which is preliminary data.</text>
</comment>
<organism evidence="5 6">
    <name type="scientific">Flavobacterium taihuense</name>
    <dbReference type="NCBI Taxonomy" id="2857508"/>
    <lineage>
        <taxon>Bacteria</taxon>
        <taxon>Pseudomonadati</taxon>
        <taxon>Bacteroidota</taxon>
        <taxon>Flavobacteriia</taxon>
        <taxon>Flavobacteriales</taxon>
        <taxon>Flavobacteriaceae</taxon>
        <taxon>Flavobacterium</taxon>
    </lineage>
</organism>
<keyword evidence="6" id="KW-1185">Reference proteome</keyword>
<name>A0ABS6XUL7_9FLAO</name>
<comment type="cofactor">
    <cofactor evidence="1">
        <name>Mg(2+)</name>
        <dbReference type="ChEBI" id="CHEBI:18420"/>
    </cofactor>
</comment>
<dbReference type="PANTHER" id="PTHR21485:SF3">
    <property type="entry name" value="N-ACYLNEURAMINATE CYTIDYLYLTRANSFERASE"/>
    <property type="match status" value="1"/>
</dbReference>
<protein>
    <submittedName>
        <fullName evidence="5">Acylneuraminate cytidylyltransferase</fullName>
    </submittedName>
</protein>
<keyword evidence="2" id="KW-0479">Metal-binding</keyword>
<dbReference type="InterPro" id="IPR050793">
    <property type="entry name" value="CMP-NeuNAc_synthase"/>
</dbReference>